<evidence type="ECO:0000256" key="1">
    <source>
        <dbReference type="SAM" id="MobiDB-lite"/>
    </source>
</evidence>
<feature type="compositionally biased region" description="Basic and acidic residues" evidence="1">
    <location>
        <begin position="44"/>
        <end position="56"/>
    </location>
</feature>
<feature type="region of interest" description="Disordered" evidence="1">
    <location>
        <begin position="28"/>
        <end position="81"/>
    </location>
</feature>
<accession>A0A1G2PJ96</accession>
<dbReference type="AlphaFoldDB" id="A0A1G2PJ96"/>
<sequence length="157" mass="16910">MLAPARLDWSRGASTGDLARWRLTRALSRGKPRPRRGVQVSGDAAKKVESSEERGTIKVPGKLVGKRSSAGHSSLLGDKPIRADKFGSPSLHFFSKAYVKSRKRQLSFFNASLLSLITLKNVERGRISLPQASAERVGPGNSCPSATKTALESLDPA</sequence>
<proteinExistence type="predicted"/>
<dbReference type="EMBL" id="MHSS01000013">
    <property type="protein sequence ID" value="OHA47849.1"/>
    <property type="molecule type" value="Genomic_DNA"/>
</dbReference>
<evidence type="ECO:0000313" key="2">
    <source>
        <dbReference type="EMBL" id="OHA47849.1"/>
    </source>
</evidence>
<reference evidence="2 3" key="1">
    <citation type="journal article" date="2016" name="Nat. Commun.">
        <title>Thousands of microbial genomes shed light on interconnected biogeochemical processes in an aquifer system.</title>
        <authorList>
            <person name="Anantharaman K."/>
            <person name="Brown C.T."/>
            <person name="Hug L.A."/>
            <person name="Sharon I."/>
            <person name="Castelle C.J."/>
            <person name="Probst A.J."/>
            <person name="Thomas B.C."/>
            <person name="Singh A."/>
            <person name="Wilkins M.J."/>
            <person name="Karaoz U."/>
            <person name="Brodie E.L."/>
            <person name="Williams K.H."/>
            <person name="Hubbard S.S."/>
            <person name="Banfield J.F."/>
        </authorList>
    </citation>
    <scope>NUCLEOTIDE SEQUENCE [LARGE SCALE GENOMIC DNA]</scope>
</reference>
<gene>
    <name evidence="2" type="ORF">A2806_02280</name>
</gene>
<feature type="region of interest" description="Disordered" evidence="1">
    <location>
        <begin position="131"/>
        <end position="157"/>
    </location>
</feature>
<organism evidence="2 3">
    <name type="scientific">Candidatus Terrybacteria bacterium RIFCSPHIGHO2_01_FULL_48_17</name>
    <dbReference type="NCBI Taxonomy" id="1802362"/>
    <lineage>
        <taxon>Bacteria</taxon>
        <taxon>Candidatus Terryibacteriota</taxon>
    </lineage>
</organism>
<dbReference type="Proteomes" id="UP000177629">
    <property type="component" value="Unassembled WGS sequence"/>
</dbReference>
<protein>
    <submittedName>
        <fullName evidence="2">Uncharacterized protein</fullName>
    </submittedName>
</protein>
<comment type="caution">
    <text evidence="2">The sequence shown here is derived from an EMBL/GenBank/DDBJ whole genome shotgun (WGS) entry which is preliminary data.</text>
</comment>
<name>A0A1G2PJ96_9BACT</name>
<evidence type="ECO:0000313" key="3">
    <source>
        <dbReference type="Proteomes" id="UP000177629"/>
    </source>
</evidence>